<dbReference type="RefSeq" id="WP_230735546.1">
    <property type="nucleotide sequence ID" value="NZ_CP075567.1"/>
</dbReference>
<organism evidence="1 2">
    <name type="scientific">Pseudomonas fitomaticsae</name>
    <dbReference type="NCBI Taxonomy" id="2837969"/>
    <lineage>
        <taxon>Bacteria</taxon>
        <taxon>Pseudomonadati</taxon>
        <taxon>Pseudomonadota</taxon>
        <taxon>Gammaproteobacteria</taxon>
        <taxon>Pseudomonadales</taxon>
        <taxon>Pseudomonadaceae</taxon>
        <taxon>Pseudomonas</taxon>
    </lineage>
</organism>
<keyword evidence="2" id="KW-1185">Reference proteome</keyword>
<evidence type="ECO:0000313" key="2">
    <source>
        <dbReference type="Proteomes" id="UP001162907"/>
    </source>
</evidence>
<accession>A0ABY3Q533</accession>
<name>A0ABY3Q533_9PSED</name>
<gene>
    <name evidence="1" type="ORF">KJY40_05820</name>
</gene>
<protein>
    <submittedName>
        <fullName evidence="1">Uncharacterized protein</fullName>
    </submittedName>
</protein>
<dbReference type="Proteomes" id="UP001162907">
    <property type="component" value="Chromosome"/>
</dbReference>
<proteinExistence type="predicted"/>
<sequence>MFADIKTVADVGTVAAKIHNNFELADFKGPVTFFFHASAMNKIYLLAKHKISDTEWYELSTVFLSDIQVKHYELPNPAFPLSLSLRKTWVDDTGETHSKNFVTDKNIGYVTVEAFDIEVGIFEAGFNFTILSGGKSHQMIGNAKVTQWSDVTK</sequence>
<reference evidence="1 2" key="1">
    <citation type="journal article" date="2022" name="Int. J. Syst. Evol. Microbiol.">
        <title>Pseudomonas fitomaticsae sp. nov., isolated at Marimurtra Botanical Garden in Blanes, Catalonia, Spain.</title>
        <authorList>
            <person name="Atanasov K.E."/>
            <person name="Galbis D.M."/>
            <person name="Cornado D."/>
            <person name="Serpico A."/>
            <person name="Sanchez G."/>
            <person name="Bosch M."/>
            <person name="Ferrer A."/>
            <person name="Altabella T."/>
        </authorList>
    </citation>
    <scope>NUCLEOTIDE SEQUENCE [LARGE SCALE GENOMIC DNA]</scope>
    <source>
        <strain evidence="1 2">FIT81</strain>
    </source>
</reference>
<evidence type="ECO:0000313" key="1">
    <source>
        <dbReference type="EMBL" id="UFQ01206.1"/>
    </source>
</evidence>
<dbReference type="EMBL" id="CP075567">
    <property type="protein sequence ID" value="UFQ01206.1"/>
    <property type="molecule type" value="Genomic_DNA"/>
</dbReference>